<protein>
    <submittedName>
        <fullName evidence="2">Helicase</fullName>
    </submittedName>
</protein>
<dbReference type="Proteomes" id="UP000592294">
    <property type="component" value="Unassembled WGS sequence"/>
</dbReference>
<dbReference type="GO" id="GO:0004386">
    <property type="term" value="F:helicase activity"/>
    <property type="evidence" value="ECO:0007669"/>
    <property type="project" value="UniProtKB-KW"/>
</dbReference>
<dbReference type="SUPFAM" id="SSF52540">
    <property type="entry name" value="P-loop containing nucleoside triphosphate hydrolases"/>
    <property type="match status" value="1"/>
</dbReference>
<proteinExistence type="predicted"/>
<dbReference type="RefSeq" id="WP_176975385.1">
    <property type="nucleotide sequence ID" value="NZ_JABZEO010000003.1"/>
</dbReference>
<comment type="caution">
    <text evidence="2">The sequence shown here is derived from an EMBL/GenBank/DDBJ whole genome shotgun (WGS) entry which is preliminary data.</text>
</comment>
<evidence type="ECO:0000259" key="1">
    <source>
        <dbReference type="PROSITE" id="PS51194"/>
    </source>
</evidence>
<gene>
    <name evidence="2" type="ORF">HW932_04895</name>
</gene>
<evidence type="ECO:0000313" key="3">
    <source>
        <dbReference type="Proteomes" id="UP000592294"/>
    </source>
</evidence>
<dbReference type="Gene3D" id="3.40.50.300">
    <property type="entry name" value="P-loop containing nucleotide triphosphate hydrolases"/>
    <property type="match status" value="1"/>
</dbReference>
<dbReference type="InterPro" id="IPR001650">
    <property type="entry name" value="Helicase_C-like"/>
</dbReference>
<keyword evidence="2" id="KW-0547">Nucleotide-binding</keyword>
<evidence type="ECO:0000313" key="2">
    <source>
        <dbReference type="EMBL" id="NVZ08594.1"/>
    </source>
</evidence>
<feature type="domain" description="Helicase C-terminal" evidence="1">
    <location>
        <begin position="806"/>
        <end position="961"/>
    </location>
</feature>
<keyword evidence="2" id="KW-0067">ATP-binding</keyword>
<dbReference type="InterPro" id="IPR027417">
    <property type="entry name" value="P-loop_NTPase"/>
</dbReference>
<dbReference type="EMBL" id="JABZEO010000003">
    <property type="protein sequence ID" value="NVZ08594.1"/>
    <property type="molecule type" value="Genomic_DNA"/>
</dbReference>
<accession>A0A850R4K5</accession>
<keyword evidence="2" id="KW-0378">Hydrolase</keyword>
<sequence length="1283" mass="142331">MSELPFQKQAEFWGQAYEVLVKRGVLACLIEQGLVDAEHPQLAPWKQHQLLDVTKALNHCLGLIDVTLRDRVKAAVEHLALTGYGTGYTATREYLSHLRTARKRLKLRALWCPLLLPGDTQELEERQHRDREAFHREFALKGVLDPQLSGKGQPANADFVLWLSADREDYLLIQEYAFDMPQTIADFTDQNAHLEELTRHRRLIDSRSVFARITAEVDGEAFALSDDIKPHLVALMRGNKPFYKLCQGCSYAANTATWLRNDGVLTKPCNVRALAITPNGLESLSARFLADKPGDPRRRLMEQMGLAYRKARKPADGDEAGLRDQVDRVFRNMLQRLPAGLKHGLKDLKHAPAPGENYRFEFVETLDNFANPADRYELSKALTLAPDSPDLTQFFGRPAARALGPLLKARAQDGQVTLRDIHAAAIVAGLDRSIPGRVNVVALEGNPGIGKTTAVREYLERKSAGYLFLYVSPRVVINREVTQSLARRSDEPSGILTITTNAALIASAPGWHRTEVKDGRATKKHVDGAVVVDGVPALVKPNGAILVISPEDERRIEAGHTGSRFGKTTLSEHEDIVDERARAGVLSSLAKTTRELLALNPDLNRVVITAALQGFREKPDGKTTMDALSGLFASKAGDPAGVRERRALADRLSNIVVMVDELAGDGAGSPFVHAIASWLHDEFIGCFEDEVSPFTVTLVISDASLANEVVLSRYLQAGQSHAPDKILVSQSSGRRAFDMAISQLPIGTGGPKSTLHVMTNSFPADRLTLEYRVRLTSVTPEVRSTGELETVRQAVRRVMGETVLEGAKQEILKALRMGSAQVIYFAQDKNFLGDLAAALADEDEIGPDRVAVLDSSVPGHQRQYLVKPAIRDEKKVFLMTSSGARGVSFPKTDCIIAAVPRFNIEAALMEMAQLIYRGRGRYQDAEGTEVCGDRVPRRLVMLIDDYRVESKETPDPLHWLRHSIDLLTLLVMLRATIFTRITGDAGLRQSLALVPVGRIGLEELISLMSQSVTQFIKEADVAWRRIKDDEQIRLIKSAQSNLIELFSRTTLKAATSWAADQRTMARYEEAKQLADLASGALRPLLLYASKGTSIPEHLFVSGPVFLENWERFDKMEIFSFEGHTTEVSLTARRLINQLQAIESERTFPQSLRQPAANLLRILQREKEDAANEFNTLKGLKSPNTWLAVPSGYIQFMARDRRLEGNAPFDVKEPECWRDALAQSLSATSAVMPPIPRYAEYPWAAAVGNENPLKLDTVFDDRYFMASNEMNLLNTLLLAAVPDE</sequence>
<keyword evidence="3" id="KW-1185">Reference proteome</keyword>
<organism evidence="2 3">
    <name type="scientific">Allochromatium humboldtianum</name>
    <dbReference type="NCBI Taxonomy" id="504901"/>
    <lineage>
        <taxon>Bacteria</taxon>
        <taxon>Pseudomonadati</taxon>
        <taxon>Pseudomonadota</taxon>
        <taxon>Gammaproteobacteria</taxon>
        <taxon>Chromatiales</taxon>
        <taxon>Chromatiaceae</taxon>
        <taxon>Allochromatium</taxon>
    </lineage>
</organism>
<dbReference type="PROSITE" id="PS51194">
    <property type="entry name" value="HELICASE_CTER"/>
    <property type="match status" value="1"/>
</dbReference>
<name>A0A850R4K5_9GAMM</name>
<reference evidence="2 3" key="1">
    <citation type="submission" date="2020-06" db="EMBL/GenBank/DDBJ databases">
        <title>Whole-genome sequence of Allochromatium humboldtianum DSM 21881, type strain.</title>
        <authorList>
            <person name="Kyndt J.A."/>
            <person name="Meyer T.E."/>
        </authorList>
    </citation>
    <scope>NUCLEOTIDE SEQUENCE [LARGE SCALE GENOMIC DNA]</scope>
    <source>
        <strain evidence="2 3">DSM 21881</strain>
    </source>
</reference>
<keyword evidence="2" id="KW-0347">Helicase</keyword>